<keyword evidence="1" id="KW-1133">Transmembrane helix</keyword>
<dbReference type="AlphaFoldDB" id="A0A5C4RSV3"/>
<feature type="transmembrane region" description="Helical" evidence="1">
    <location>
        <begin position="6"/>
        <end position="24"/>
    </location>
</feature>
<evidence type="ECO:0000256" key="1">
    <source>
        <dbReference type="SAM" id="Phobius"/>
    </source>
</evidence>
<evidence type="ECO:0000313" key="3">
    <source>
        <dbReference type="Proteomes" id="UP000309544"/>
    </source>
</evidence>
<comment type="caution">
    <text evidence="2">The sequence shown here is derived from an EMBL/GenBank/DDBJ whole genome shotgun (WGS) entry which is preliminary data.</text>
</comment>
<dbReference type="Proteomes" id="UP000309544">
    <property type="component" value="Unassembled WGS sequence"/>
</dbReference>
<feature type="transmembrane region" description="Helical" evidence="1">
    <location>
        <begin position="60"/>
        <end position="93"/>
    </location>
</feature>
<keyword evidence="1" id="KW-0472">Membrane</keyword>
<feature type="transmembrane region" description="Helical" evidence="1">
    <location>
        <begin position="276"/>
        <end position="298"/>
    </location>
</feature>
<evidence type="ECO:0000313" key="2">
    <source>
        <dbReference type="EMBL" id="TNJ34062.1"/>
    </source>
</evidence>
<sequence>MSSSIYYKYFIVLLGCSFLSGFVLKTELGGKGIIVFSQLVLSFVLIFYVFSNTLYEKRWFFLSIGLILLLIVNGSRIGSTLMVCVNLVMFYILRKGSGDINIGKLIGYKFLYVYIFFALLVGGYDFMQSDPFMWTLDNKFFELGRLKMFTSEPSYLGMLIAPMLFYENSYINKFALGLVVLLTQSYFAFLFICFIWVLKSKYYPYVVVVLGGIVLNYIYALSFYDFFQDSGLVRLVGIKLFDDIGSLLFFLGGGLGSGDAILTNKFQAVGVDIGNGFAFSTLYDLGIIGLLLFSLIVVRGLREFFILLFLLFNFGIGSVLVPLLFFLSSQVYKSKSYEDSVCDK</sequence>
<proteinExistence type="predicted"/>
<protein>
    <submittedName>
        <fullName evidence="2">Uncharacterized protein</fullName>
    </submittedName>
</protein>
<name>A0A5C4RSV3_PROVB</name>
<dbReference type="RefSeq" id="WP_139627034.1">
    <property type="nucleotide sequence ID" value="NZ_VDCI01000016.1"/>
</dbReference>
<keyword evidence="1" id="KW-0812">Transmembrane</keyword>
<organism evidence="2 3">
    <name type="scientific">Prosthecochloris vibrioformis</name>
    <name type="common">Chlorobium vibrioforme</name>
    <dbReference type="NCBI Taxonomy" id="1098"/>
    <lineage>
        <taxon>Bacteria</taxon>
        <taxon>Pseudomonadati</taxon>
        <taxon>Chlorobiota</taxon>
        <taxon>Chlorobiia</taxon>
        <taxon>Chlorobiales</taxon>
        <taxon>Chlorobiaceae</taxon>
        <taxon>Prosthecochloris</taxon>
    </lineage>
</organism>
<feature type="transmembrane region" description="Helical" evidence="1">
    <location>
        <begin position="105"/>
        <end position="124"/>
    </location>
</feature>
<keyword evidence="3" id="KW-1185">Reference proteome</keyword>
<accession>A0A5C4RSV3</accession>
<feature type="transmembrane region" description="Helical" evidence="1">
    <location>
        <begin position="205"/>
        <end position="224"/>
    </location>
</feature>
<dbReference type="EMBL" id="VDCI01000016">
    <property type="protein sequence ID" value="TNJ34062.1"/>
    <property type="molecule type" value="Genomic_DNA"/>
</dbReference>
<feature type="transmembrane region" description="Helical" evidence="1">
    <location>
        <begin position="33"/>
        <end position="54"/>
    </location>
</feature>
<gene>
    <name evidence="2" type="ORF">FGF68_10545</name>
</gene>
<feature type="transmembrane region" description="Helical" evidence="1">
    <location>
        <begin position="304"/>
        <end position="327"/>
    </location>
</feature>
<feature type="transmembrane region" description="Helical" evidence="1">
    <location>
        <begin position="174"/>
        <end position="198"/>
    </location>
</feature>
<reference evidence="2 3" key="1">
    <citation type="submission" date="2019-05" db="EMBL/GenBank/DDBJ databases">
        <title>Draft Whole-Genome sequence of the green sulfur bacterium Prosthecochloris vibrioformis DSM 260.</title>
        <authorList>
            <person name="Meyer T.E."/>
            <person name="Kyndt J.A."/>
        </authorList>
    </citation>
    <scope>NUCLEOTIDE SEQUENCE [LARGE SCALE GENOMIC DNA]</scope>
    <source>
        <strain evidence="2 3">DSM 260</strain>
    </source>
</reference>